<keyword evidence="1" id="KW-0238">DNA-binding</keyword>
<evidence type="ECO:0000313" key="4">
    <source>
        <dbReference type="EMBL" id="RRS06460.1"/>
    </source>
</evidence>
<dbReference type="EMBL" id="RSED01000001">
    <property type="protein sequence ID" value="RRS06460.1"/>
    <property type="molecule type" value="Genomic_DNA"/>
</dbReference>
<dbReference type="InterPro" id="IPR012884">
    <property type="entry name" value="Excisionase-like"/>
</dbReference>
<dbReference type="GO" id="GO:0006310">
    <property type="term" value="P:DNA recombination"/>
    <property type="evidence" value="ECO:0007669"/>
    <property type="project" value="UniProtKB-KW"/>
</dbReference>
<reference evidence="4 5" key="1">
    <citation type="submission" date="2018-12" db="EMBL/GenBank/DDBJ databases">
        <title>The whole draft genome of Aquabacterium sp. SJQ9.</title>
        <authorList>
            <person name="Sun L."/>
            <person name="Gao X."/>
            <person name="Chen W."/>
            <person name="Huang K."/>
        </authorList>
    </citation>
    <scope>NUCLEOTIDE SEQUENCE [LARGE SCALE GENOMIC DNA]</scope>
    <source>
        <strain evidence="4 5">SJQ9</strain>
    </source>
</reference>
<evidence type="ECO:0000256" key="2">
    <source>
        <dbReference type="ARBA" id="ARBA00023172"/>
    </source>
</evidence>
<organism evidence="4 5">
    <name type="scientific">Aquabacterium soli</name>
    <dbReference type="NCBI Taxonomy" id="2493092"/>
    <lineage>
        <taxon>Bacteria</taxon>
        <taxon>Pseudomonadati</taxon>
        <taxon>Pseudomonadota</taxon>
        <taxon>Betaproteobacteria</taxon>
        <taxon>Burkholderiales</taxon>
        <taxon>Aquabacterium</taxon>
    </lineage>
</organism>
<accession>A0A426VIL3</accession>
<dbReference type="InterPro" id="IPR009061">
    <property type="entry name" value="DNA-bd_dom_put_sf"/>
</dbReference>
<keyword evidence="2" id="KW-0233">DNA recombination</keyword>
<dbReference type="GO" id="GO:0003677">
    <property type="term" value="F:DNA binding"/>
    <property type="evidence" value="ECO:0007669"/>
    <property type="project" value="UniProtKB-KW"/>
</dbReference>
<dbReference type="InterPro" id="IPR038137">
    <property type="entry name" value="Excisionase-like_sf"/>
</dbReference>
<dbReference type="Gene3D" id="1.10.1660.20">
    <property type="match status" value="1"/>
</dbReference>
<evidence type="ECO:0000256" key="1">
    <source>
        <dbReference type="ARBA" id="ARBA00023125"/>
    </source>
</evidence>
<dbReference type="AlphaFoldDB" id="A0A426VIL3"/>
<keyword evidence="5" id="KW-1185">Reference proteome</keyword>
<dbReference type="Proteomes" id="UP000269265">
    <property type="component" value="Unassembled WGS sequence"/>
</dbReference>
<gene>
    <name evidence="4" type="ORF">EIP75_02135</name>
</gene>
<sequence length="97" mass="11248">MAKFQKLREWADEQFGSCAPKSDETLRRWARQGKIIPRPKKIGKEYAVRSDAVYVNNTTGPSLWRIASSGCYWAARRYLMRADQFNGRGRAVRLVRP</sequence>
<proteinExistence type="predicted"/>
<evidence type="ECO:0000313" key="5">
    <source>
        <dbReference type="Proteomes" id="UP000269265"/>
    </source>
</evidence>
<protein>
    <recommendedName>
        <fullName evidence="3">Excisionase-like domain-containing protein</fullName>
    </recommendedName>
</protein>
<feature type="domain" description="Excisionase-like" evidence="3">
    <location>
        <begin position="7"/>
        <end position="64"/>
    </location>
</feature>
<comment type="caution">
    <text evidence="4">The sequence shown here is derived from an EMBL/GenBank/DDBJ whole genome shotgun (WGS) entry which is preliminary data.</text>
</comment>
<dbReference type="SUPFAM" id="SSF46955">
    <property type="entry name" value="Putative DNA-binding domain"/>
    <property type="match status" value="1"/>
</dbReference>
<name>A0A426VIL3_9BURK</name>
<dbReference type="Pfam" id="PF07825">
    <property type="entry name" value="Exc"/>
    <property type="match status" value="1"/>
</dbReference>
<evidence type="ECO:0000259" key="3">
    <source>
        <dbReference type="Pfam" id="PF07825"/>
    </source>
</evidence>